<gene>
    <name evidence="2" type="ORF">B0A54_02488</name>
</gene>
<dbReference type="AlphaFoldDB" id="A0A4U0VEU5"/>
<evidence type="ECO:0000313" key="3">
    <source>
        <dbReference type="Proteomes" id="UP000310066"/>
    </source>
</evidence>
<accession>A0A4U0VEU5</accession>
<keyword evidence="1" id="KW-1133">Transmembrane helix</keyword>
<reference evidence="2 3" key="1">
    <citation type="submission" date="2017-03" db="EMBL/GenBank/DDBJ databases">
        <title>Genomes of endolithic fungi from Antarctica.</title>
        <authorList>
            <person name="Coleine C."/>
            <person name="Masonjones S."/>
            <person name="Stajich J.E."/>
        </authorList>
    </citation>
    <scope>NUCLEOTIDE SEQUENCE [LARGE SCALE GENOMIC DNA]</scope>
    <source>
        <strain evidence="2 3">CCFEE 5311</strain>
    </source>
</reference>
<sequence length="173" mass="18123">MTLFSYLDLTNTNRIGLSVHDPFAIFAFACLCSILLLLVLLLACTARHSADEVWKSTHLSRGTDYHDPAYKRHRKSVWSLSSGSGTEGRGSVGASLLPLSGGGSSVSLVGDPEGLGGLGGAEREVEMMFSPQAVSGRFLVSQARVAEVSGAGLPLHSSGLRVPEAAELPGEIV</sequence>
<dbReference type="OrthoDB" id="10528777at2759"/>
<proteinExistence type="predicted"/>
<keyword evidence="1" id="KW-0812">Transmembrane</keyword>
<name>A0A4U0VEU5_9PEZI</name>
<protein>
    <submittedName>
        <fullName evidence="2">Uncharacterized protein</fullName>
    </submittedName>
</protein>
<comment type="caution">
    <text evidence="2">The sequence shown here is derived from an EMBL/GenBank/DDBJ whole genome shotgun (WGS) entry which is preliminary data.</text>
</comment>
<evidence type="ECO:0000256" key="1">
    <source>
        <dbReference type="SAM" id="Phobius"/>
    </source>
</evidence>
<organism evidence="2 3">
    <name type="scientific">Friedmanniomyces endolithicus</name>
    <dbReference type="NCBI Taxonomy" id="329885"/>
    <lineage>
        <taxon>Eukaryota</taxon>
        <taxon>Fungi</taxon>
        <taxon>Dikarya</taxon>
        <taxon>Ascomycota</taxon>
        <taxon>Pezizomycotina</taxon>
        <taxon>Dothideomycetes</taxon>
        <taxon>Dothideomycetidae</taxon>
        <taxon>Mycosphaerellales</taxon>
        <taxon>Teratosphaeriaceae</taxon>
        <taxon>Friedmanniomyces</taxon>
    </lineage>
</organism>
<keyword evidence="1" id="KW-0472">Membrane</keyword>
<evidence type="ECO:0000313" key="2">
    <source>
        <dbReference type="EMBL" id="TKA46655.1"/>
    </source>
</evidence>
<dbReference type="Proteomes" id="UP000310066">
    <property type="component" value="Unassembled WGS sequence"/>
</dbReference>
<feature type="transmembrane region" description="Helical" evidence="1">
    <location>
        <begin position="23"/>
        <end position="46"/>
    </location>
</feature>
<dbReference type="EMBL" id="NAJP01000008">
    <property type="protein sequence ID" value="TKA46655.1"/>
    <property type="molecule type" value="Genomic_DNA"/>
</dbReference>